<dbReference type="Gene3D" id="3.20.20.140">
    <property type="entry name" value="Metal-dependent hydrolases"/>
    <property type="match status" value="1"/>
</dbReference>
<protein>
    <recommendedName>
        <fullName evidence="3">Amidohydrolase-related domain-containing protein</fullName>
    </recommendedName>
</protein>
<sequence>MLDGHIHTTGDDKDPKLLLKSLKMAGMDGGMVISRHPQSFPLLGKSKDPEQRLRDILAYTRGHTRLFPCFWIDPLEKNALKQVDVACKSGINAFKIICNRFYPSDPRAMKIYSAIAARKKPILFHSGILWDGQVSSKFNRPLEFEALLSIRGIVFSLAHISWPWCDELIAVYGKFLNAYSIDPEWSARLYIDLTPGTPVLYREDTLRKVFTVGYDVAHNVIFGTDCSTAAYNVKWAHEWVDRDTAIYKKLKVDAPTRESVFGCNLERFLGLRVANEKPKKLLMGE</sequence>
<reference evidence="1 2" key="1">
    <citation type="journal article" date="2016" name="Nat. Commun.">
        <title>Thousands of microbial genomes shed light on interconnected biogeochemical processes in an aquifer system.</title>
        <authorList>
            <person name="Anantharaman K."/>
            <person name="Brown C.T."/>
            <person name="Hug L.A."/>
            <person name="Sharon I."/>
            <person name="Castelle C.J."/>
            <person name="Probst A.J."/>
            <person name="Thomas B.C."/>
            <person name="Singh A."/>
            <person name="Wilkins M.J."/>
            <person name="Karaoz U."/>
            <person name="Brodie E.L."/>
            <person name="Williams K.H."/>
            <person name="Hubbard S.S."/>
            <person name="Banfield J.F."/>
        </authorList>
    </citation>
    <scope>NUCLEOTIDE SEQUENCE [LARGE SCALE GENOMIC DNA]</scope>
</reference>
<dbReference type="SUPFAM" id="SSF51556">
    <property type="entry name" value="Metallo-dependent hydrolases"/>
    <property type="match status" value="1"/>
</dbReference>
<dbReference type="Proteomes" id="UP000179243">
    <property type="component" value="Unassembled WGS sequence"/>
</dbReference>
<proteinExistence type="predicted"/>
<dbReference type="AlphaFoldDB" id="A0A1F7EZE7"/>
<evidence type="ECO:0000313" key="2">
    <source>
        <dbReference type="Proteomes" id="UP000179243"/>
    </source>
</evidence>
<gene>
    <name evidence="1" type="ORF">A2519_12570</name>
</gene>
<accession>A0A1F7EZE7</accession>
<comment type="caution">
    <text evidence="1">The sequence shown here is derived from an EMBL/GenBank/DDBJ whole genome shotgun (WGS) entry which is preliminary data.</text>
</comment>
<organism evidence="1 2">
    <name type="scientific">Candidatus Raymondbacteria bacterium RIFOXYD12_FULL_49_13</name>
    <dbReference type="NCBI Taxonomy" id="1817890"/>
    <lineage>
        <taxon>Bacteria</taxon>
        <taxon>Raymondiibacteriota</taxon>
    </lineage>
</organism>
<evidence type="ECO:0008006" key="3">
    <source>
        <dbReference type="Google" id="ProtNLM"/>
    </source>
</evidence>
<evidence type="ECO:0000313" key="1">
    <source>
        <dbReference type="EMBL" id="OGJ99773.1"/>
    </source>
</evidence>
<dbReference type="InterPro" id="IPR032466">
    <property type="entry name" value="Metal_Hydrolase"/>
</dbReference>
<name>A0A1F7EZE7_UNCRA</name>
<dbReference type="EMBL" id="MFYX01000159">
    <property type="protein sequence ID" value="OGJ99773.1"/>
    <property type="molecule type" value="Genomic_DNA"/>
</dbReference>